<evidence type="ECO:0000313" key="2">
    <source>
        <dbReference type="Proteomes" id="UP000054359"/>
    </source>
</evidence>
<evidence type="ECO:0000313" key="1">
    <source>
        <dbReference type="EMBL" id="KFM56814.1"/>
    </source>
</evidence>
<proteinExistence type="predicted"/>
<name>A0A087SVC5_STEMI</name>
<dbReference type="OrthoDB" id="6428007at2759"/>
<protein>
    <submittedName>
        <fullName evidence="1">Uncharacterized protein</fullName>
    </submittedName>
</protein>
<feature type="non-terminal residue" evidence="1">
    <location>
        <position position="88"/>
    </location>
</feature>
<dbReference type="PANTHER" id="PTHR14776:SF1">
    <property type="entry name" value="CADHERIN-LIKE AND PC-ESTERASE DOMAIN-CONTAINING PROTEIN 1"/>
    <property type="match status" value="1"/>
</dbReference>
<gene>
    <name evidence="1" type="ORF">X975_20017</name>
</gene>
<dbReference type="AlphaFoldDB" id="A0A087SVC5"/>
<dbReference type="Proteomes" id="UP000054359">
    <property type="component" value="Unassembled WGS sequence"/>
</dbReference>
<keyword evidence="2" id="KW-1185">Reference proteome</keyword>
<accession>A0A087SVC5</accession>
<reference evidence="1 2" key="1">
    <citation type="submission" date="2013-11" db="EMBL/GenBank/DDBJ databases">
        <title>Genome sequencing of Stegodyphus mimosarum.</title>
        <authorList>
            <person name="Bechsgaard J."/>
        </authorList>
    </citation>
    <scope>NUCLEOTIDE SEQUENCE [LARGE SCALE GENOMIC DNA]</scope>
</reference>
<sequence>MLLCMAFSDGDPGSCFDWKELANLRTYTWVNRIPGIRSVLWQKDSLCVTTNFAKRLPSLRSQPPAPTCFVLPIQYQEFVNVAEALGYT</sequence>
<dbReference type="EMBL" id="KK112137">
    <property type="protein sequence ID" value="KFM56814.1"/>
    <property type="molecule type" value="Genomic_DNA"/>
</dbReference>
<dbReference type="PANTHER" id="PTHR14776">
    <property type="entry name" value="CADHERIN-LIKE AND PC-ESTERASE DOMAIN-CONTAINING PROTEIN 1"/>
    <property type="match status" value="1"/>
</dbReference>
<organism evidence="1 2">
    <name type="scientific">Stegodyphus mimosarum</name>
    <name type="common">African social velvet spider</name>
    <dbReference type="NCBI Taxonomy" id="407821"/>
    <lineage>
        <taxon>Eukaryota</taxon>
        <taxon>Metazoa</taxon>
        <taxon>Ecdysozoa</taxon>
        <taxon>Arthropoda</taxon>
        <taxon>Chelicerata</taxon>
        <taxon>Arachnida</taxon>
        <taxon>Araneae</taxon>
        <taxon>Araneomorphae</taxon>
        <taxon>Entelegynae</taxon>
        <taxon>Eresoidea</taxon>
        <taxon>Eresidae</taxon>
        <taxon>Stegodyphus</taxon>
    </lineage>
</organism>